<name>A0A7S3IK10_9SPIT</name>
<proteinExistence type="predicted"/>
<organism evidence="2">
    <name type="scientific">Strombidium inclinatum</name>
    <dbReference type="NCBI Taxonomy" id="197538"/>
    <lineage>
        <taxon>Eukaryota</taxon>
        <taxon>Sar</taxon>
        <taxon>Alveolata</taxon>
        <taxon>Ciliophora</taxon>
        <taxon>Intramacronucleata</taxon>
        <taxon>Spirotrichea</taxon>
        <taxon>Oligotrichia</taxon>
        <taxon>Strombidiidae</taxon>
        <taxon>Strombidium</taxon>
    </lineage>
</organism>
<protein>
    <submittedName>
        <fullName evidence="2">Uncharacterized protein</fullName>
    </submittedName>
</protein>
<evidence type="ECO:0000256" key="1">
    <source>
        <dbReference type="SAM" id="MobiDB-lite"/>
    </source>
</evidence>
<evidence type="ECO:0000313" key="2">
    <source>
        <dbReference type="EMBL" id="CAE0324101.1"/>
    </source>
</evidence>
<dbReference type="EMBL" id="HBIH01011352">
    <property type="protein sequence ID" value="CAE0324101.1"/>
    <property type="molecule type" value="Transcribed_RNA"/>
</dbReference>
<gene>
    <name evidence="2" type="ORF">SINC0208_LOCUS4687</name>
</gene>
<accession>A0A7S3IK10</accession>
<feature type="compositionally biased region" description="Basic and acidic residues" evidence="1">
    <location>
        <begin position="1"/>
        <end position="34"/>
    </location>
</feature>
<feature type="region of interest" description="Disordered" evidence="1">
    <location>
        <begin position="1"/>
        <end position="40"/>
    </location>
</feature>
<dbReference type="AlphaFoldDB" id="A0A7S3IK10"/>
<reference evidence="2" key="1">
    <citation type="submission" date="2021-01" db="EMBL/GenBank/DDBJ databases">
        <authorList>
            <person name="Corre E."/>
            <person name="Pelletier E."/>
            <person name="Niang G."/>
            <person name="Scheremetjew M."/>
            <person name="Finn R."/>
            <person name="Kale V."/>
            <person name="Holt S."/>
            <person name="Cochrane G."/>
            <person name="Meng A."/>
            <person name="Brown T."/>
            <person name="Cohen L."/>
        </authorList>
    </citation>
    <scope>NUCLEOTIDE SEQUENCE</scope>
    <source>
        <strain evidence="2">S3</strain>
    </source>
</reference>
<sequence>MENREKTTERHLFLRSRPQEMKSDKSEEGREHTPKGPPLQRVSRLVNKFSASSRVRNDYLLFQNESIVSSTSTHQPEMTATGMRRGTSINQRVHNLQSKMMVRDEMYMTDPKRLRRVRYRGEGEARAVGPHFGVREQPSVLAGEKAKRFNKMKLSPLKTFNAFEIINSGKTPRLGQAFKSVGRHQRDLSELRDLFF</sequence>